<feature type="signal peptide" evidence="11">
    <location>
        <begin position="1"/>
        <end position="19"/>
    </location>
</feature>
<gene>
    <name evidence="13" type="ORF">BWK72_14590</name>
</gene>
<dbReference type="CDD" id="cd00342">
    <property type="entry name" value="gram_neg_porins"/>
    <property type="match status" value="1"/>
</dbReference>
<dbReference type="GO" id="GO:0009279">
    <property type="term" value="C:cell outer membrane"/>
    <property type="evidence" value="ECO:0007669"/>
    <property type="project" value="UniProtKB-SubCell"/>
</dbReference>
<dbReference type="InterPro" id="IPR033900">
    <property type="entry name" value="Gram_neg_porin_domain"/>
</dbReference>
<evidence type="ECO:0000256" key="11">
    <source>
        <dbReference type="SAM" id="SignalP"/>
    </source>
</evidence>
<comment type="subcellular location">
    <subcellularLocation>
        <location evidence="1">Cell outer membrane</location>
        <topology evidence="1">Multi-pass membrane protein</topology>
    </subcellularLocation>
</comment>
<evidence type="ECO:0000256" key="10">
    <source>
        <dbReference type="ARBA" id="ARBA00023237"/>
    </source>
</evidence>
<sequence length="347" mass="35425">MKKSLIALAVLAASGAAMAQSSVTLYGVADVWVGSIKSDTAGGASTRTTSMVSGGVSTSVWGLKGSEDLGGGLKANFQFEQGVNLDTGVAASGFDRQAWVGLSGGFGAIKFGKTGTAYDNVQGMSDAVFDSDLAPANTAGAGVFRTTDTGKKASNNIHYQSPTFGGFSGAVSYSLDEKVAAVVADPATVTAAIPAGISYTSFNLIYADGPLAAQLAYQKDDKVGDPDAQASTRLGASYNFGVATAKFMYGKLDNVGYVADAKTTEWQVGVDVPLSAALTLSGSYAKSTDDATATTVEEERSGYGLALAYSLSKRTTVYGGFKMVTDDNGAAADVDTDVFAVGVKHTF</sequence>
<proteinExistence type="predicted"/>
<reference evidence="13 14" key="1">
    <citation type="submission" date="2017-01" db="EMBL/GenBank/DDBJ databases">
        <title>Novel large sulfur bacteria in the metagenomes of groundwater-fed chemosynthetic microbial mats in the Lake Huron basin.</title>
        <authorList>
            <person name="Sharrar A.M."/>
            <person name="Flood B.E."/>
            <person name="Bailey J.V."/>
            <person name="Jones D.S."/>
            <person name="Biddanda B."/>
            <person name="Ruberg S.A."/>
            <person name="Marcus D.N."/>
            <person name="Dick G.J."/>
        </authorList>
    </citation>
    <scope>NUCLEOTIDE SEQUENCE [LARGE SCALE GENOMIC DNA]</scope>
    <source>
        <strain evidence="13">A7</strain>
    </source>
</reference>
<name>A0A1W9KSB8_9BURK</name>
<dbReference type="Pfam" id="PF13609">
    <property type="entry name" value="Porin_4"/>
    <property type="match status" value="1"/>
</dbReference>
<evidence type="ECO:0000313" key="13">
    <source>
        <dbReference type="EMBL" id="OQW87184.1"/>
    </source>
</evidence>
<organism evidence="13 14">
    <name type="scientific">Rhodoferax ferrireducens</name>
    <dbReference type="NCBI Taxonomy" id="192843"/>
    <lineage>
        <taxon>Bacteria</taxon>
        <taxon>Pseudomonadati</taxon>
        <taxon>Pseudomonadota</taxon>
        <taxon>Betaproteobacteria</taxon>
        <taxon>Burkholderiales</taxon>
        <taxon>Comamonadaceae</taxon>
        <taxon>Rhodoferax</taxon>
    </lineage>
</organism>
<dbReference type="PANTHER" id="PTHR34501:SF9">
    <property type="entry name" value="MAJOR OUTER MEMBRANE PROTEIN P.IA"/>
    <property type="match status" value="1"/>
</dbReference>
<evidence type="ECO:0000256" key="4">
    <source>
        <dbReference type="ARBA" id="ARBA00022452"/>
    </source>
</evidence>
<evidence type="ECO:0000256" key="8">
    <source>
        <dbReference type="ARBA" id="ARBA00023114"/>
    </source>
</evidence>
<keyword evidence="8" id="KW-0626">Porin</keyword>
<dbReference type="InterPro" id="IPR050298">
    <property type="entry name" value="Gram-neg_bact_OMP"/>
</dbReference>
<evidence type="ECO:0000259" key="12">
    <source>
        <dbReference type="Pfam" id="PF13609"/>
    </source>
</evidence>
<dbReference type="PRINTS" id="PR00184">
    <property type="entry name" value="NEISSPPORIN"/>
</dbReference>
<evidence type="ECO:0000256" key="3">
    <source>
        <dbReference type="ARBA" id="ARBA00022448"/>
    </source>
</evidence>
<evidence type="ECO:0000256" key="7">
    <source>
        <dbReference type="ARBA" id="ARBA00023065"/>
    </source>
</evidence>
<keyword evidence="4" id="KW-1134">Transmembrane beta strand</keyword>
<evidence type="ECO:0000256" key="1">
    <source>
        <dbReference type="ARBA" id="ARBA00004571"/>
    </source>
</evidence>
<feature type="chain" id="PRO_5012054770" description="Porin domain-containing protein" evidence="11">
    <location>
        <begin position="20"/>
        <end position="347"/>
    </location>
</feature>
<keyword evidence="10" id="KW-0998">Cell outer membrane</keyword>
<dbReference type="InterPro" id="IPR023614">
    <property type="entry name" value="Porin_dom_sf"/>
</dbReference>
<dbReference type="GO" id="GO:0046930">
    <property type="term" value="C:pore complex"/>
    <property type="evidence" value="ECO:0007669"/>
    <property type="project" value="UniProtKB-KW"/>
</dbReference>
<evidence type="ECO:0000256" key="9">
    <source>
        <dbReference type="ARBA" id="ARBA00023136"/>
    </source>
</evidence>
<feature type="domain" description="Porin" evidence="12">
    <location>
        <begin position="7"/>
        <end position="328"/>
    </location>
</feature>
<protein>
    <recommendedName>
        <fullName evidence="12">Porin domain-containing protein</fullName>
    </recommendedName>
</protein>
<evidence type="ECO:0000256" key="2">
    <source>
        <dbReference type="ARBA" id="ARBA00011233"/>
    </source>
</evidence>
<dbReference type="GO" id="GO:0006811">
    <property type="term" value="P:monoatomic ion transport"/>
    <property type="evidence" value="ECO:0007669"/>
    <property type="project" value="UniProtKB-KW"/>
</dbReference>
<dbReference type="GO" id="GO:0015288">
    <property type="term" value="F:porin activity"/>
    <property type="evidence" value="ECO:0007669"/>
    <property type="project" value="UniProtKB-KW"/>
</dbReference>
<evidence type="ECO:0000313" key="14">
    <source>
        <dbReference type="Proteomes" id="UP000192505"/>
    </source>
</evidence>
<keyword evidence="5" id="KW-0812">Transmembrane</keyword>
<keyword evidence="3" id="KW-0813">Transport</keyword>
<dbReference type="AlphaFoldDB" id="A0A1W9KSB8"/>
<evidence type="ECO:0000256" key="5">
    <source>
        <dbReference type="ARBA" id="ARBA00022692"/>
    </source>
</evidence>
<comment type="subunit">
    <text evidence="2">Homotrimer.</text>
</comment>
<dbReference type="Gene3D" id="2.40.160.10">
    <property type="entry name" value="Porin"/>
    <property type="match status" value="1"/>
</dbReference>
<evidence type="ECO:0000256" key="6">
    <source>
        <dbReference type="ARBA" id="ARBA00022729"/>
    </source>
</evidence>
<dbReference type="InterPro" id="IPR002299">
    <property type="entry name" value="Porin_Neis"/>
</dbReference>
<keyword evidence="6 11" id="KW-0732">Signal</keyword>
<dbReference type="EMBL" id="MTEI01000010">
    <property type="protein sequence ID" value="OQW87184.1"/>
    <property type="molecule type" value="Genomic_DNA"/>
</dbReference>
<comment type="caution">
    <text evidence="13">The sequence shown here is derived from an EMBL/GenBank/DDBJ whole genome shotgun (WGS) entry which is preliminary data.</text>
</comment>
<dbReference type="Proteomes" id="UP000192505">
    <property type="component" value="Unassembled WGS sequence"/>
</dbReference>
<accession>A0A1W9KSB8</accession>
<dbReference type="SUPFAM" id="SSF56935">
    <property type="entry name" value="Porins"/>
    <property type="match status" value="1"/>
</dbReference>
<keyword evidence="9" id="KW-0472">Membrane</keyword>
<keyword evidence="7" id="KW-0406">Ion transport</keyword>
<dbReference type="PANTHER" id="PTHR34501">
    <property type="entry name" value="PROTEIN YDDL-RELATED"/>
    <property type="match status" value="1"/>
</dbReference>